<evidence type="ECO:0000313" key="1">
    <source>
        <dbReference type="EMBL" id="OGM99618.1"/>
    </source>
</evidence>
<dbReference type="EMBL" id="MGJD01000039">
    <property type="protein sequence ID" value="OGM99618.1"/>
    <property type="molecule type" value="Genomic_DNA"/>
</dbReference>
<reference evidence="1 2" key="1">
    <citation type="journal article" date="2016" name="Nat. Commun.">
        <title>Thousands of microbial genomes shed light on interconnected biogeochemical processes in an aquifer system.</title>
        <authorList>
            <person name="Anantharaman K."/>
            <person name="Brown C.T."/>
            <person name="Hug L.A."/>
            <person name="Sharon I."/>
            <person name="Castelle C.J."/>
            <person name="Probst A.J."/>
            <person name="Thomas B.C."/>
            <person name="Singh A."/>
            <person name="Wilkins M.J."/>
            <person name="Karaoz U."/>
            <person name="Brodie E.L."/>
            <person name="Williams K.H."/>
            <person name="Hubbard S.S."/>
            <person name="Banfield J.F."/>
        </authorList>
    </citation>
    <scope>NUCLEOTIDE SEQUENCE [LARGE SCALE GENOMIC DNA]</scope>
</reference>
<name>A0A1F8EHT3_9BACT</name>
<comment type="caution">
    <text evidence="1">The sequence shown here is derived from an EMBL/GenBank/DDBJ whole genome shotgun (WGS) entry which is preliminary data.</text>
</comment>
<dbReference type="AlphaFoldDB" id="A0A1F8EHT3"/>
<sequence>MKIHYQKFKKKKRASLAQIPSHVMWPTEELLPQLLPRKIHLFLEVFPRDSDHRYSERNVSLRSNLGPNRFIKPPVQVGFLRFGVGDHSRIEPVIVEDEFDGRNCFQFVDDETEHAVRQGRRNELLGRPSPVELELPFRVKVPRCRTGTEEETTTHLSTKSARLLDPAKVVLTEKTKLLKLISPRITSSDEEQKTEKHNREHRLPDFHLNLLLLGLEMCDRATITQLLFRNKDIIYNNVCQAQKISISAVFTA</sequence>
<evidence type="ECO:0000313" key="2">
    <source>
        <dbReference type="Proteomes" id="UP000177117"/>
    </source>
</evidence>
<organism evidence="1 2">
    <name type="scientific">Candidatus Yanofskybacteria bacterium RIFCSPHIGHO2_01_FULL_41_53</name>
    <dbReference type="NCBI Taxonomy" id="1802663"/>
    <lineage>
        <taxon>Bacteria</taxon>
        <taxon>Candidatus Yanofskyibacteriota</taxon>
    </lineage>
</organism>
<proteinExistence type="predicted"/>
<gene>
    <name evidence="1" type="ORF">A2650_02520</name>
</gene>
<dbReference type="Proteomes" id="UP000177117">
    <property type="component" value="Unassembled WGS sequence"/>
</dbReference>
<accession>A0A1F8EHT3</accession>
<protein>
    <submittedName>
        <fullName evidence="1">Uncharacterized protein</fullName>
    </submittedName>
</protein>